<evidence type="ECO:0000256" key="6">
    <source>
        <dbReference type="SAM" id="MobiDB-lite"/>
    </source>
</evidence>
<dbReference type="GO" id="GO:0005680">
    <property type="term" value="C:anaphase-promoting complex"/>
    <property type="evidence" value="ECO:0007669"/>
    <property type="project" value="InterPro"/>
</dbReference>
<dbReference type="GO" id="GO:0060090">
    <property type="term" value="F:molecular adaptor activity"/>
    <property type="evidence" value="ECO:0007669"/>
    <property type="project" value="TreeGrafter"/>
</dbReference>
<dbReference type="GO" id="GO:0031145">
    <property type="term" value="P:anaphase-promoting complex-dependent catabolic process"/>
    <property type="evidence" value="ECO:0007669"/>
    <property type="project" value="TreeGrafter"/>
</dbReference>
<feature type="compositionally biased region" description="Basic and acidic residues" evidence="6">
    <location>
        <begin position="459"/>
        <end position="468"/>
    </location>
</feature>
<name>A0A1J9SE65_9PEZI</name>
<protein>
    <submittedName>
        <fullName evidence="8">20s cyclosome subunit (Apc1)</fullName>
    </submittedName>
</protein>
<keyword evidence="3" id="KW-0677">Repeat</keyword>
<evidence type="ECO:0000259" key="7">
    <source>
        <dbReference type="Pfam" id="PF12859"/>
    </source>
</evidence>
<dbReference type="GO" id="GO:0007091">
    <property type="term" value="P:metaphase/anaphase transition of mitotic cell cycle"/>
    <property type="evidence" value="ECO:0007669"/>
    <property type="project" value="TreeGrafter"/>
</dbReference>
<comment type="caution">
    <text evidence="8">The sequence shown here is derived from an EMBL/GenBank/DDBJ whole genome shotgun (WGS) entry which is preliminary data.</text>
</comment>
<evidence type="ECO:0000313" key="9">
    <source>
        <dbReference type="Proteomes" id="UP000183809"/>
    </source>
</evidence>
<accession>A0A1J9SE65</accession>
<dbReference type="EMBL" id="MNUE01000005">
    <property type="protein sequence ID" value="OJD38116.1"/>
    <property type="molecule type" value="Genomic_DNA"/>
</dbReference>
<dbReference type="Gene3D" id="1.25.10.10">
    <property type="entry name" value="Leucine-rich Repeat Variant"/>
    <property type="match status" value="1"/>
</dbReference>
<feature type="compositionally biased region" description="Polar residues" evidence="6">
    <location>
        <begin position="406"/>
        <end position="418"/>
    </location>
</feature>
<dbReference type="OrthoDB" id="26401at2759"/>
<dbReference type="STRING" id="236234.A0A1J9SE65"/>
<evidence type="ECO:0000256" key="5">
    <source>
        <dbReference type="ARBA" id="ARBA00023306"/>
    </source>
</evidence>
<feature type="compositionally biased region" description="Acidic residues" evidence="6">
    <location>
        <begin position="538"/>
        <end position="558"/>
    </location>
</feature>
<dbReference type="InterPro" id="IPR049255">
    <property type="entry name" value="Apc1_N"/>
</dbReference>
<dbReference type="Proteomes" id="UP000183809">
    <property type="component" value="Unassembled WGS sequence"/>
</dbReference>
<keyword evidence="2" id="KW-0132">Cell division</keyword>
<evidence type="ECO:0000313" key="8">
    <source>
        <dbReference type="EMBL" id="OJD38116.1"/>
    </source>
</evidence>
<comment type="similarity">
    <text evidence="1">Belongs to the APC1 family.</text>
</comment>
<dbReference type="Pfam" id="PF12859">
    <property type="entry name" value="ANAPC1"/>
    <property type="match status" value="1"/>
</dbReference>
<dbReference type="RefSeq" id="XP_020134144.1">
    <property type="nucleotide sequence ID" value="XM_020276741.1"/>
</dbReference>
<dbReference type="PANTHER" id="PTHR12827">
    <property type="entry name" value="MEIOTIC CHECKPOINT REGULATOR TSG24 FAMILY MEMBER"/>
    <property type="match status" value="1"/>
</dbReference>
<dbReference type="InterPro" id="IPR011989">
    <property type="entry name" value="ARM-like"/>
</dbReference>
<dbReference type="GO" id="GO:0070979">
    <property type="term" value="P:protein K11-linked ubiquitination"/>
    <property type="evidence" value="ECO:0007669"/>
    <property type="project" value="TreeGrafter"/>
</dbReference>
<evidence type="ECO:0000256" key="4">
    <source>
        <dbReference type="ARBA" id="ARBA00022776"/>
    </source>
</evidence>
<dbReference type="PANTHER" id="PTHR12827:SF3">
    <property type="entry name" value="ANAPHASE-PROMOTING COMPLEX SUBUNIT 1"/>
    <property type="match status" value="1"/>
</dbReference>
<organism evidence="8 9">
    <name type="scientific">Diplodia corticola</name>
    <dbReference type="NCBI Taxonomy" id="236234"/>
    <lineage>
        <taxon>Eukaryota</taxon>
        <taxon>Fungi</taxon>
        <taxon>Dikarya</taxon>
        <taxon>Ascomycota</taxon>
        <taxon>Pezizomycotina</taxon>
        <taxon>Dothideomycetes</taxon>
        <taxon>Dothideomycetes incertae sedis</taxon>
        <taxon>Botryosphaeriales</taxon>
        <taxon>Botryosphaeriaceae</taxon>
        <taxon>Diplodia</taxon>
    </lineage>
</organism>
<feature type="region of interest" description="Disordered" evidence="6">
    <location>
        <begin position="355"/>
        <end position="519"/>
    </location>
</feature>
<proteinExistence type="inferred from homology"/>
<feature type="domain" description="Anaphase-promoting complex subunit 1 N-terminal" evidence="7">
    <location>
        <begin position="30"/>
        <end position="837"/>
    </location>
</feature>
<keyword evidence="4" id="KW-0498">Mitosis</keyword>
<evidence type="ECO:0000256" key="1">
    <source>
        <dbReference type="ARBA" id="ARBA00010547"/>
    </source>
</evidence>
<dbReference type="GO" id="GO:0051301">
    <property type="term" value="P:cell division"/>
    <property type="evidence" value="ECO:0007669"/>
    <property type="project" value="UniProtKB-KW"/>
</dbReference>
<reference evidence="8 9" key="1">
    <citation type="submission" date="2016-10" db="EMBL/GenBank/DDBJ databases">
        <title>Proteomics and genomics reveal pathogen-plant mechanisms compatible with a hemibiotrophic lifestyle of Diplodia corticola.</title>
        <authorList>
            <person name="Fernandes I."/>
            <person name="De Jonge R."/>
            <person name="Van De Peer Y."/>
            <person name="Devreese B."/>
            <person name="Alves A."/>
            <person name="Esteves A.C."/>
        </authorList>
    </citation>
    <scope>NUCLEOTIDE SEQUENCE [LARGE SCALE GENOMIC DNA]</scope>
    <source>
        <strain evidence="8 9">CBS 112549</strain>
    </source>
</reference>
<keyword evidence="5" id="KW-0131">Cell cycle</keyword>
<feature type="region of interest" description="Disordered" evidence="6">
    <location>
        <begin position="538"/>
        <end position="560"/>
    </location>
</feature>
<gene>
    <name evidence="8" type="ORF">BKCO1_5000156</name>
</gene>
<dbReference type="FunFam" id="1.25.10.10:FF:000217">
    <property type="entry name" value="20S cyclosome subunit (APC1/BimE)"/>
    <property type="match status" value="1"/>
</dbReference>
<feature type="region of interest" description="Disordered" evidence="6">
    <location>
        <begin position="97"/>
        <end position="135"/>
    </location>
</feature>
<evidence type="ECO:0000256" key="3">
    <source>
        <dbReference type="ARBA" id="ARBA00022737"/>
    </source>
</evidence>
<dbReference type="GeneID" id="31017002"/>
<evidence type="ECO:0000256" key="2">
    <source>
        <dbReference type="ARBA" id="ARBA00022618"/>
    </source>
</evidence>
<sequence length="2172" mass="236966">MASIRSLGVRTPAALPYLIQEGILPEDAPPSAYTWSAYSDDDGEEEVTATEHCVVWSRGGIIRKAFNFEVEGEKVLQAVLTWFPSGEANALRNTTQDLRQDHGPGTLFAKDRVREPGYPAHEQAGSSRRSRTDAPPEKLSRALVVFLKTQAHIFFLAGSSHVVNLPFEVERVFPAPRGLLIQRKLSMPDFVPASPAVPRVPPNSFFSQLPTQSSSQNSNLFTPMVNTSFTNPRRARSGQGAAYPASLADLLKAGTSPSADGLPRLFSFTDPFSEMGLVVAAQPQAAKSSWSVKQSGSKPLDPIDRAEEVLYVTKQNEMLDSASAADKPLILVVTVNYEKRYYSVWYASYVDPKPASAKKSRRSSTTLSVGRSRRRSSLHPGTGATTPALRTREGTRDSFGGPSRGYANTSFTASQTRETSSEHQTAEEVFASQLDPETDLARQPSKESRRVSSLLSRADLSRSFDKSAFEQATHRSSLGSSFGHGRRGPSLSGHGLRTSLGPSSRPASRKMRASTPGDVSQISLSAVSLEDTLDDDLDLDNTIDDSEIPDELLGDGDEVSGLQEPIEGLRRELLLVKFSEFPFGTSESIFHSSVHGNPMKPPKIFTLKAPRSFTDSSLNDGHFFLYMMQKSKGELVEHEFTVQRRRLTPTPAASMGGSKSKEPHNILIPTAVNTRRQRDFIDAIKICDNGIQRVLCLARDDAGDSLSAGWCPQARYTLVLPRRFRLLNPYSIGFSAPTQEAIEDPNQSIGTPEDLTALAHATGNGGIDVKEGTGRYHRLQVKLWPQNAAVSRVLSACRLILPPPQGDHLLAIWWNISRNLRNEMRFDVEWAALVASIFAFGVGGIDPKSVRLTDFTRSVESTPSRRSLRRGAADDPFELLWRYQSQDPAAKSWDGAAWSWVEQTLAEKAKPRTSTRHSLLSPSTNYGIKRKSDFIPFCTKAARDFLQEPLAKKLLPETAGRSTRAKHQDSHTTYLPSILVALHLLREEEKLNILNRDTRSSETGNLAPVLAQLGRWLNWEFWDWKNTSPYGLDGASLDQWVFEDASITTVMVATPPWEKPPSIFDWLERMLDPRRYQGFPTLDMLVGQPEKPQTSHDSQALADVVTALTPRTVALCKCLARIRRGELTASLQVETMLDSGIDTQMLETFPSSVVAGIREAIVECQASPPTTWDERLLEIVGREDLTTLLRPDAEWSPSPISLVSAAGIASRDVHTICQSAEATDSSQSSSEADRYIITRLIFSEDRRYIEALRLLEPLRPAVAECIPDPSWTEAEHLDAQKSVMQWVMLRTFALPAGHSMLQFDSKRPLVTEKFPLHGFTTLCTMKPLNNTVSADRSTYTEEKFAWAFFHAGVSAGLSISRRAKGIDTSWIAYNKPPELSNKHAGLLFGLGLNGHLKNIAKWLSFKYLTPKHSMTSIGLLLGLSVSYMGTMDTLVTRLLSVHVTRMLPPGAADLNLPPLAQTTGLMGIGLLYLNSQHRRMSEIMLSEIEHVELGDPSAPSDNIRDEGYRLAAGFALGLINLGNGNDLRGLHDMRLVERLLAVAVGPKPVDIVHVLDQATAGAVIAIALVFMKTQNASVARKINIPDTLPQFDYVRPDIFLLRTLAKHLIMWDDIQADYAWILTNLPTEYGLNHRLTEIKTLRSEHMPFYNIMAGLLWSIGLKHAGTGNTKARDFLVTYLDQFIRLCHLPAIRYDARLTRNTVRNCQDLVALSAATVMAGTGDIVVFRRLRLLHGRVSPDVPYGSHFAAHMALGALFVAGGSYTFSTSNLAIAALVCAFYPLFPTDVLDNKAHLQAFRHFWVLAAEPRCAVIRDVETHRAIAMPLAVTFRDGTRRTYSAPCLLPELDSIATIVTASPEHWQVTLDFVANPAHLQAFKRTQTIHARRRNPAAAHATVGNISSNSNSSLIQQQHQQQPRLDFFPAPATTTTTTTQTFNATLTALNDAHLASTAAAAAASRRGGGTIMWGWIFSLPALRGGEPKKAQLLLLEQHHPSALSSSAPSTNSSSFTATSSSFPLPVVTMADVGALIIPVDAGPGSGGLGSGSLGFSGGGGGGGGGAAAVSSSSNAVTGYAGGGGGGGGGGGIELLTDGKTSPVDERLVLRTAALRGWDADGLRNLRLLFRWAERAQDEEVENGGSGGNGAAACRWLGREVVEGLRAVVGERGRAVGGGVV</sequence>
<dbReference type="InterPro" id="IPR024990">
    <property type="entry name" value="Apc1"/>
</dbReference>
<keyword evidence="9" id="KW-1185">Reference proteome</keyword>
<dbReference type="FunFam" id="1.25.10.10:FF:000400">
    <property type="entry name" value="20S cyclosome subunit (APC1/BimE), putative"/>
    <property type="match status" value="1"/>
</dbReference>